<dbReference type="Gene3D" id="3.40.50.720">
    <property type="entry name" value="NAD(P)-binding Rossmann-like Domain"/>
    <property type="match status" value="1"/>
</dbReference>
<dbReference type="SUPFAM" id="SSF51735">
    <property type="entry name" value="NAD(P)-binding Rossmann-fold domains"/>
    <property type="match status" value="1"/>
</dbReference>
<protein>
    <submittedName>
        <fullName evidence="2">SDR family oxidoreductase</fullName>
    </submittedName>
</protein>
<feature type="domain" description="NAD(P)-binding" evidence="1">
    <location>
        <begin position="7"/>
        <end position="189"/>
    </location>
</feature>
<organism evidence="2 3">
    <name type="scientific">Paractinoplanes ovalisporus</name>
    <dbReference type="NCBI Taxonomy" id="2810368"/>
    <lineage>
        <taxon>Bacteria</taxon>
        <taxon>Bacillati</taxon>
        <taxon>Actinomycetota</taxon>
        <taxon>Actinomycetes</taxon>
        <taxon>Micromonosporales</taxon>
        <taxon>Micromonosporaceae</taxon>
        <taxon>Paractinoplanes</taxon>
    </lineage>
</organism>
<reference evidence="2 3" key="1">
    <citation type="submission" date="2021-01" db="EMBL/GenBank/DDBJ databases">
        <title>Actinoplanes sp. nov. LDG1-06 isolated from lichen.</title>
        <authorList>
            <person name="Saeng-In P."/>
            <person name="Phongsopitanun W."/>
            <person name="Kanchanasin P."/>
            <person name="Yuki M."/>
            <person name="Kudo T."/>
            <person name="Ohkuma M."/>
            <person name="Tanasupawat S."/>
        </authorList>
    </citation>
    <scope>NUCLEOTIDE SEQUENCE [LARGE SCALE GENOMIC DNA]</scope>
    <source>
        <strain evidence="2 3">LDG1-06</strain>
    </source>
</reference>
<sequence>MRVVILGATGATGRLLVSGALDRGLAVTAIARDPRAVEPRPGLTVVRGDVHDPTSIAVEGDVLLSGLGLVRESPPLTLTAGARAAVASGVPRVIWLGAFGTGRSASAASAVTRAVLTVALRRELPDKVAADNTVLDAGGTVFHAGPLTNRPVSTHPRAVPVAEAPRRLFPATVSRANVAATMLDEAQNPQFPGTIAVPL</sequence>
<dbReference type="InterPro" id="IPR036291">
    <property type="entry name" value="NAD(P)-bd_dom_sf"/>
</dbReference>
<dbReference type="PANTHER" id="PTHR43355">
    <property type="entry name" value="FLAVIN REDUCTASE (NADPH)"/>
    <property type="match status" value="1"/>
</dbReference>
<dbReference type="PANTHER" id="PTHR43355:SF2">
    <property type="entry name" value="FLAVIN REDUCTASE (NADPH)"/>
    <property type="match status" value="1"/>
</dbReference>
<dbReference type="Proteomes" id="UP000632138">
    <property type="component" value="Unassembled WGS sequence"/>
</dbReference>
<dbReference type="Pfam" id="PF13460">
    <property type="entry name" value="NAD_binding_10"/>
    <property type="match status" value="1"/>
</dbReference>
<keyword evidence="3" id="KW-1185">Reference proteome</keyword>
<name>A0ABS2A2X7_9ACTN</name>
<evidence type="ECO:0000259" key="1">
    <source>
        <dbReference type="Pfam" id="PF13460"/>
    </source>
</evidence>
<dbReference type="InterPro" id="IPR016040">
    <property type="entry name" value="NAD(P)-bd_dom"/>
</dbReference>
<comment type="caution">
    <text evidence="2">The sequence shown here is derived from an EMBL/GenBank/DDBJ whole genome shotgun (WGS) entry which is preliminary data.</text>
</comment>
<accession>A0ABS2A2X7</accession>
<dbReference type="EMBL" id="JAENHP010000001">
    <property type="protein sequence ID" value="MBM2614169.1"/>
    <property type="molecule type" value="Genomic_DNA"/>
</dbReference>
<dbReference type="RefSeq" id="WP_203374085.1">
    <property type="nucleotide sequence ID" value="NZ_JAENHP010000001.1"/>
</dbReference>
<proteinExistence type="predicted"/>
<evidence type="ECO:0000313" key="3">
    <source>
        <dbReference type="Proteomes" id="UP000632138"/>
    </source>
</evidence>
<evidence type="ECO:0000313" key="2">
    <source>
        <dbReference type="EMBL" id="MBM2614169.1"/>
    </source>
</evidence>
<dbReference type="InterPro" id="IPR051606">
    <property type="entry name" value="Polyketide_Oxido-like"/>
</dbReference>
<gene>
    <name evidence="2" type="ORF">JIG36_01190</name>
</gene>